<feature type="chain" id="PRO_5045527246" description="SLH domain-containing protein" evidence="2">
    <location>
        <begin position="32"/>
        <end position="397"/>
    </location>
</feature>
<accession>A0ABT8SMB7</accession>
<name>A0ABT8SMB7_9CAUL</name>
<feature type="compositionally biased region" description="Basic and acidic residues" evidence="1">
    <location>
        <begin position="78"/>
        <end position="87"/>
    </location>
</feature>
<organism evidence="3 4">
    <name type="scientific">Peiella sedimenti</name>
    <dbReference type="NCBI Taxonomy" id="3061083"/>
    <lineage>
        <taxon>Bacteria</taxon>
        <taxon>Pseudomonadati</taxon>
        <taxon>Pseudomonadota</taxon>
        <taxon>Alphaproteobacteria</taxon>
        <taxon>Caulobacterales</taxon>
        <taxon>Caulobacteraceae</taxon>
        <taxon>Peiella</taxon>
    </lineage>
</organism>
<evidence type="ECO:0000313" key="4">
    <source>
        <dbReference type="Proteomes" id="UP001169063"/>
    </source>
</evidence>
<comment type="caution">
    <text evidence="3">The sequence shown here is derived from an EMBL/GenBank/DDBJ whole genome shotgun (WGS) entry which is preliminary data.</text>
</comment>
<feature type="compositionally biased region" description="Gly residues" evidence="1">
    <location>
        <begin position="103"/>
        <end position="114"/>
    </location>
</feature>
<gene>
    <name evidence="3" type="ORF">Q0812_08685</name>
</gene>
<feature type="signal peptide" evidence="2">
    <location>
        <begin position="1"/>
        <end position="31"/>
    </location>
</feature>
<evidence type="ECO:0008006" key="5">
    <source>
        <dbReference type="Google" id="ProtNLM"/>
    </source>
</evidence>
<reference evidence="3" key="1">
    <citation type="submission" date="2023-07" db="EMBL/GenBank/DDBJ databases">
        <title>Brevundimonas soil sp. nov., isolated from the soil of chemical plant.</title>
        <authorList>
            <person name="Wu N."/>
        </authorList>
    </citation>
    <scope>NUCLEOTIDE SEQUENCE</scope>
    <source>
        <strain evidence="3">XZ-24</strain>
    </source>
</reference>
<sequence length="397" mass="41540">MTTYRKFLTGGAAFAALAFAAVAIPAPAAFAFTKESGAAIVLDASQQRGGSRDQQPRGQGSRPDSDRGGQGQGQGGRSLDDIFRDIGGEGEEEDSDRPDWAGTPGGGSDHGGGRPSMAGSKRGDLFGDLWVILRDENGVPILTPEGWVQPLDANGNPVPLDEEGAPIDETLVQEVELGRLNVGRAPNSVLDRRAEEVVTLLNAATDLSTDASGRLVITTADGTSTIDSPLENLAIYVALLTQGTIPGVSDLPGTAYDHLVDGVFTAADLQASASFLAAATDKTSPFTADEIAYINAFLGINTATRGSATWSVIDYSDFTYDRSDVYGSATATVLVQQADGTWVAQTVNIYEAVFGSVDATVSGSLDAYTRAADDARTVVNFLHEYEVPATSLDDVEH</sequence>
<dbReference type="Proteomes" id="UP001169063">
    <property type="component" value="Unassembled WGS sequence"/>
</dbReference>
<keyword evidence="4" id="KW-1185">Reference proteome</keyword>
<evidence type="ECO:0000256" key="2">
    <source>
        <dbReference type="SAM" id="SignalP"/>
    </source>
</evidence>
<evidence type="ECO:0000256" key="1">
    <source>
        <dbReference type="SAM" id="MobiDB-lite"/>
    </source>
</evidence>
<dbReference type="InterPro" id="IPR006311">
    <property type="entry name" value="TAT_signal"/>
</dbReference>
<dbReference type="PROSITE" id="PS51318">
    <property type="entry name" value="TAT"/>
    <property type="match status" value="1"/>
</dbReference>
<keyword evidence="2" id="KW-0732">Signal</keyword>
<protein>
    <recommendedName>
        <fullName evidence="5">SLH domain-containing protein</fullName>
    </recommendedName>
</protein>
<dbReference type="RefSeq" id="WP_302109930.1">
    <property type="nucleotide sequence ID" value="NZ_JAUKTR010000003.1"/>
</dbReference>
<dbReference type="EMBL" id="JAUKTR010000003">
    <property type="protein sequence ID" value="MDO1559501.1"/>
    <property type="molecule type" value="Genomic_DNA"/>
</dbReference>
<proteinExistence type="predicted"/>
<feature type="region of interest" description="Disordered" evidence="1">
    <location>
        <begin position="43"/>
        <end position="120"/>
    </location>
</feature>
<evidence type="ECO:0000313" key="3">
    <source>
        <dbReference type="EMBL" id="MDO1559501.1"/>
    </source>
</evidence>